<sequence length="191" mass="21589">MKAGDGVTFPPFLPSPPPITKDPPMRPDPRLPNTQDHCRATYRLRVRARDAEAEVVAAHAETEAVRAEMRALRAEIRAERAALIAFIESPEWHRDLLTLARARVRAELVALSTQRKSCAACGSFGRGLYEDLLRAEIDTINTEHRLPPDHALAPINWPVRMGSHTRRGRALREDWLSPPQARKRTARKDAW</sequence>
<evidence type="ECO:0000313" key="2">
    <source>
        <dbReference type="EMBL" id="GHA95705.1"/>
    </source>
</evidence>
<dbReference type="EMBL" id="BMZH01000006">
    <property type="protein sequence ID" value="GHA95705.1"/>
    <property type="molecule type" value="Genomic_DNA"/>
</dbReference>
<feature type="compositionally biased region" description="Pro residues" evidence="1">
    <location>
        <begin position="11"/>
        <end position="21"/>
    </location>
</feature>
<comment type="caution">
    <text evidence="2">The sequence shown here is derived from an EMBL/GenBank/DDBJ whole genome shotgun (WGS) entry which is preliminary data.</text>
</comment>
<feature type="region of interest" description="Disordered" evidence="1">
    <location>
        <begin position="1"/>
        <end position="35"/>
    </location>
</feature>
<reference evidence="2" key="1">
    <citation type="journal article" date="2014" name="Int. J. Syst. Evol. Microbiol.">
        <title>Complete genome sequence of Corynebacterium casei LMG S-19264T (=DSM 44701T), isolated from a smear-ripened cheese.</title>
        <authorList>
            <consortium name="US DOE Joint Genome Institute (JGI-PGF)"/>
            <person name="Walter F."/>
            <person name="Albersmeier A."/>
            <person name="Kalinowski J."/>
            <person name="Ruckert C."/>
        </authorList>
    </citation>
    <scope>NUCLEOTIDE SEQUENCE</scope>
    <source>
        <strain evidence="2">KCTC 32513</strain>
    </source>
</reference>
<proteinExistence type="predicted"/>
<accession>A0A8J3G2Q5</accession>
<name>A0A8J3G2Q5_9PROT</name>
<keyword evidence="3" id="KW-1185">Reference proteome</keyword>
<evidence type="ECO:0000313" key="3">
    <source>
        <dbReference type="Proteomes" id="UP000634004"/>
    </source>
</evidence>
<dbReference type="Proteomes" id="UP000634004">
    <property type="component" value="Unassembled WGS sequence"/>
</dbReference>
<reference evidence="2" key="2">
    <citation type="submission" date="2020-09" db="EMBL/GenBank/DDBJ databases">
        <authorList>
            <person name="Sun Q."/>
            <person name="Kim S."/>
        </authorList>
    </citation>
    <scope>NUCLEOTIDE SEQUENCE</scope>
    <source>
        <strain evidence="2">KCTC 32513</strain>
    </source>
</reference>
<evidence type="ECO:0000256" key="1">
    <source>
        <dbReference type="SAM" id="MobiDB-lite"/>
    </source>
</evidence>
<gene>
    <name evidence="2" type="ORF">GCM10009069_18430</name>
</gene>
<protein>
    <submittedName>
        <fullName evidence="2">Uncharacterized protein</fullName>
    </submittedName>
</protein>
<organism evidence="2 3">
    <name type="scientific">Algimonas arctica</name>
    <dbReference type="NCBI Taxonomy" id="1479486"/>
    <lineage>
        <taxon>Bacteria</taxon>
        <taxon>Pseudomonadati</taxon>
        <taxon>Pseudomonadota</taxon>
        <taxon>Alphaproteobacteria</taxon>
        <taxon>Maricaulales</taxon>
        <taxon>Robiginitomaculaceae</taxon>
        <taxon>Algimonas</taxon>
    </lineage>
</organism>
<dbReference type="AlphaFoldDB" id="A0A8J3G2Q5"/>